<sequence>MKEVETVKKFANILSKMVTQTRSLGEELNDQRIVEKLFVSFPDRFETKNPLLKGIKIFLKYQI</sequence>
<keyword evidence="2" id="KW-1185">Reference proteome</keyword>
<dbReference type="Proteomes" id="UP000075243">
    <property type="component" value="Unassembled WGS sequence"/>
</dbReference>
<accession>A0A151S431</accession>
<evidence type="ECO:0000313" key="2">
    <source>
        <dbReference type="Proteomes" id="UP000075243"/>
    </source>
</evidence>
<reference evidence="1" key="1">
    <citation type="journal article" date="2012" name="Nat. Biotechnol.">
        <title>Draft genome sequence of pigeonpea (Cajanus cajan), an orphan legume crop of resource-poor farmers.</title>
        <authorList>
            <person name="Varshney R.K."/>
            <person name="Chen W."/>
            <person name="Li Y."/>
            <person name="Bharti A.K."/>
            <person name="Saxena R.K."/>
            <person name="Schlueter J.A."/>
            <person name="Donoghue M.T."/>
            <person name="Azam S."/>
            <person name="Fan G."/>
            <person name="Whaley A.M."/>
            <person name="Farmer A.D."/>
            <person name="Sheridan J."/>
            <person name="Iwata A."/>
            <person name="Tuteja R."/>
            <person name="Penmetsa R.V."/>
            <person name="Wu W."/>
            <person name="Upadhyaya H.D."/>
            <person name="Yang S.P."/>
            <person name="Shah T."/>
            <person name="Saxena K.B."/>
            <person name="Michael T."/>
            <person name="McCombie W.R."/>
            <person name="Yang B."/>
            <person name="Zhang G."/>
            <person name="Yang H."/>
            <person name="Wang J."/>
            <person name="Spillane C."/>
            <person name="Cook D.R."/>
            <person name="May G.D."/>
            <person name="Xu X."/>
            <person name="Jackson S.A."/>
        </authorList>
    </citation>
    <scope>NUCLEOTIDE SEQUENCE [LARGE SCALE GENOMIC DNA]</scope>
</reference>
<dbReference type="AlphaFoldDB" id="A0A151S431"/>
<dbReference type="Gramene" id="C.cajan_26884.t">
    <property type="protein sequence ID" value="C.cajan_26884.t.cds1"/>
    <property type="gene ID" value="C.cajan_26884"/>
</dbReference>
<dbReference type="Pfam" id="PF14223">
    <property type="entry name" value="Retrotran_gag_2"/>
    <property type="match status" value="1"/>
</dbReference>
<organism evidence="1 2">
    <name type="scientific">Cajanus cajan</name>
    <name type="common">Pigeon pea</name>
    <name type="synonym">Cajanus indicus</name>
    <dbReference type="NCBI Taxonomy" id="3821"/>
    <lineage>
        <taxon>Eukaryota</taxon>
        <taxon>Viridiplantae</taxon>
        <taxon>Streptophyta</taxon>
        <taxon>Embryophyta</taxon>
        <taxon>Tracheophyta</taxon>
        <taxon>Spermatophyta</taxon>
        <taxon>Magnoliopsida</taxon>
        <taxon>eudicotyledons</taxon>
        <taxon>Gunneridae</taxon>
        <taxon>Pentapetalae</taxon>
        <taxon>rosids</taxon>
        <taxon>fabids</taxon>
        <taxon>Fabales</taxon>
        <taxon>Fabaceae</taxon>
        <taxon>Papilionoideae</taxon>
        <taxon>50 kb inversion clade</taxon>
        <taxon>NPAAA clade</taxon>
        <taxon>indigoferoid/millettioid clade</taxon>
        <taxon>Phaseoleae</taxon>
        <taxon>Cajanus</taxon>
    </lineage>
</organism>
<dbReference type="PANTHER" id="PTHR35317">
    <property type="entry name" value="OS04G0629600 PROTEIN"/>
    <property type="match status" value="1"/>
</dbReference>
<evidence type="ECO:0000313" key="1">
    <source>
        <dbReference type="EMBL" id="KYP49524.1"/>
    </source>
</evidence>
<dbReference type="EMBL" id="KQ483474">
    <property type="protein sequence ID" value="KYP49524.1"/>
    <property type="molecule type" value="Genomic_DNA"/>
</dbReference>
<name>A0A151S431_CAJCA</name>
<proteinExistence type="predicted"/>
<dbReference type="PANTHER" id="PTHR35317:SF27">
    <property type="entry name" value="RETROVIRUS-RELATED POL POLYPROTEIN FROM TRANSPOSON TNT 1-94"/>
    <property type="match status" value="1"/>
</dbReference>
<protein>
    <submittedName>
        <fullName evidence="1">Uncharacterized protein</fullName>
    </submittedName>
</protein>
<gene>
    <name evidence="1" type="ORF">KK1_028720</name>
</gene>